<evidence type="ECO:0000259" key="1">
    <source>
        <dbReference type="Pfam" id="PF13340"/>
    </source>
</evidence>
<dbReference type="PANTHER" id="PTHR46637">
    <property type="entry name" value="TIS1421-TRANSPOSASE PROTEIN A"/>
    <property type="match status" value="1"/>
</dbReference>
<organism evidence="2 3">
    <name type="scientific">Sediminicoccus rosea</name>
    <dbReference type="NCBI Taxonomy" id="1225128"/>
    <lineage>
        <taxon>Bacteria</taxon>
        <taxon>Pseudomonadati</taxon>
        <taxon>Pseudomonadota</taxon>
        <taxon>Alphaproteobacteria</taxon>
        <taxon>Acetobacterales</taxon>
        <taxon>Roseomonadaceae</taxon>
        <taxon>Sediminicoccus</taxon>
    </lineage>
</organism>
<feature type="domain" description="Insertion element IS402-like" evidence="1">
    <location>
        <begin position="10"/>
        <end position="83"/>
    </location>
</feature>
<dbReference type="EMBL" id="CP137852">
    <property type="protein sequence ID" value="WPB83506.1"/>
    <property type="molecule type" value="Genomic_DNA"/>
</dbReference>
<dbReference type="PANTHER" id="PTHR46637:SF1">
    <property type="entry name" value="BLL5188 PROTEIN"/>
    <property type="match status" value="1"/>
</dbReference>
<accession>A0ABZ0PD55</accession>
<evidence type="ECO:0000313" key="3">
    <source>
        <dbReference type="Proteomes" id="UP001305521"/>
    </source>
</evidence>
<dbReference type="RefSeq" id="WP_318647481.1">
    <property type="nucleotide sequence ID" value="NZ_CP137852.1"/>
</dbReference>
<proteinExistence type="predicted"/>
<evidence type="ECO:0000313" key="2">
    <source>
        <dbReference type="EMBL" id="WPB83506.1"/>
    </source>
</evidence>
<protein>
    <submittedName>
        <fullName evidence="2">Transposase</fullName>
    </submittedName>
</protein>
<dbReference type="InterPro" id="IPR052909">
    <property type="entry name" value="Transposase_6_like"/>
</dbReference>
<dbReference type="InterPro" id="IPR025161">
    <property type="entry name" value="IS402-like_dom"/>
</dbReference>
<dbReference type="Proteomes" id="UP001305521">
    <property type="component" value="Chromosome"/>
</dbReference>
<keyword evidence="3" id="KW-1185">Reference proteome</keyword>
<name>A0ABZ0PD55_9PROT</name>
<reference evidence="2 3" key="1">
    <citation type="submission" date="2023-11" db="EMBL/GenBank/DDBJ databases">
        <title>Arctic aerobic anoxygenic photoheterotroph Sediminicoccus rosea KRV36 adapts its photosynthesis to long days of polar summer.</title>
        <authorList>
            <person name="Tomasch J."/>
            <person name="Kopejtka K."/>
            <person name="Bily T."/>
            <person name="Gardiner A.T."/>
            <person name="Gardian Z."/>
            <person name="Shivaramu S."/>
            <person name="Koblizek M."/>
            <person name="Engelhardt F."/>
            <person name="Kaftan D."/>
        </authorList>
    </citation>
    <scope>NUCLEOTIDE SEQUENCE [LARGE SCALE GENOMIC DNA]</scope>
    <source>
        <strain evidence="2 3">R-30</strain>
    </source>
</reference>
<gene>
    <name evidence="2" type="ORF">R9Z33_15495</name>
</gene>
<dbReference type="Pfam" id="PF13340">
    <property type="entry name" value="DUF4096"/>
    <property type="match status" value="1"/>
</dbReference>
<sequence length="196" mass="22482">MKQRVPFTALSDRQWDALRPYVLAQKASPAGRKTADLRERMNAILFLLSTDAPWRELPERYGSAGTVARHFRRLTHGGLWEHLLEALHDLGPRHPLQQLRRVIFRGARRAAKLVGLGIIVLARRLNLLEALPGPPWLVADPDLSKTLVGLFQREFEHPDPARFRRWWREKGRAFIQVFAIAGGRPNMPRSVRLAMP</sequence>